<comment type="caution">
    <text evidence="2">The sequence shown here is derived from an EMBL/GenBank/DDBJ whole genome shotgun (WGS) entry which is preliminary data.</text>
</comment>
<accession>A0A4Y2DG14</accession>
<evidence type="ECO:0000256" key="1">
    <source>
        <dbReference type="SAM" id="MobiDB-lite"/>
    </source>
</evidence>
<proteinExistence type="predicted"/>
<dbReference type="Proteomes" id="UP000499080">
    <property type="component" value="Unassembled WGS sequence"/>
</dbReference>
<feature type="region of interest" description="Disordered" evidence="1">
    <location>
        <begin position="1"/>
        <end position="35"/>
    </location>
</feature>
<reference evidence="2 3" key="1">
    <citation type="journal article" date="2019" name="Sci. Rep.">
        <title>Orb-weaving spider Araneus ventricosus genome elucidates the spidroin gene catalogue.</title>
        <authorList>
            <person name="Kono N."/>
            <person name="Nakamura H."/>
            <person name="Ohtoshi R."/>
            <person name="Moran D.A.P."/>
            <person name="Shinohara A."/>
            <person name="Yoshida Y."/>
            <person name="Fujiwara M."/>
            <person name="Mori M."/>
            <person name="Tomita M."/>
            <person name="Arakawa K."/>
        </authorList>
    </citation>
    <scope>NUCLEOTIDE SEQUENCE [LARGE SCALE GENOMIC DNA]</scope>
</reference>
<protein>
    <submittedName>
        <fullName evidence="2">Uncharacterized protein</fullName>
    </submittedName>
</protein>
<sequence length="97" mass="10776">MNSKSKTPSADSNLGPRCEGSGRTKDLPTLGPRVEARNEIRNPLCGGEQCGWEDFCNFKPCLKTSFRTSVNDMPTFSTKMNGIQTSSWDKWHSLAFS</sequence>
<dbReference type="AlphaFoldDB" id="A0A4Y2DG14"/>
<evidence type="ECO:0000313" key="2">
    <source>
        <dbReference type="EMBL" id="GBM14966.1"/>
    </source>
</evidence>
<dbReference type="EMBL" id="BGPR01000352">
    <property type="protein sequence ID" value="GBM14966.1"/>
    <property type="molecule type" value="Genomic_DNA"/>
</dbReference>
<name>A0A4Y2DG14_ARAVE</name>
<evidence type="ECO:0000313" key="3">
    <source>
        <dbReference type="Proteomes" id="UP000499080"/>
    </source>
</evidence>
<organism evidence="2 3">
    <name type="scientific">Araneus ventricosus</name>
    <name type="common">Orbweaver spider</name>
    <name type="synonym">Epeira ventricosa</name>
    <dbReference type="NCBI Taxonomy" id="182803"/>
    <lineage>
        <taxon>Eukaryota</taxon>
        <taxon>Metazoa</taxon>
        <taxon>Ecdysozoa</taxon>
        <taxon>Arthropoda</taxon>
        <taxon>Chelicerata</taxon>
        <taxon>Arachnida</taxon>
        <taxon>Araneae</taxon>
        <taxon>Araneomorphae</taxon>
        <taxon>Entelegynae</taxon>
        <taxon>Araneoidea</taxon>
        <taxon>Araneidae</taxon>
        <taxon>Araneus</taxon>
    </lineage>
</organism>
<feature type="compositionally biased region" description="Polar residues" evidence="1">
    <location>
        <begin position="1"/>
        <end position="12"/>
    </location>
</feature>
<keyword evidence="3" id="KW-1185">Reference proteome</keyword>
<gene>
    <name evidence="2" type="ORF">AVEN_116608_1</name>
</gene>